<comment type="caution">
    <text evidence="1">The sequence shown here is derived from an EMBL/GenBank/DDBJ whole genome shotgun (WGS) entry which is preliminary data.</text>
</comment>
<dbReference type="RefSeq" id="WP_253754398.1">
    <property type="nucleotide sequence ID" value="NZ_JAMZDZ010000001.1"/>
</dbReference>
<dbReference type="Pfam" id="PF10824">
    <property type="entry name" value="T7SS_ESX_EspC"/>
    <property type="match status" value="1"/>
</dbReference>
<gene>
    <name evidence="1" type="ORF">ACFOZ4_11080</name>
</gene>
<name>A0ABV8LJK3_9ACTN</name>
<protein>
    <submittedName>
        <fullName evidence="1">Type VII secretion target</fullName>
    </submittedName>
</protein>
<dbReference type="InterPro" id="IPR022536">
    <property type="entry name" value="EspC"/>
</dbReference>
<dbReference type="Proteomes" id="UP001595816">
    <property type="component" value="Unassembled WGS sequence"/>
</dbReference>
<evidence type="ECO:0000313" key="2">
    <source>
        <dbReference type="Proteomes" id="UP001595816"/>
    </source>
</evidence>
<evidence type="ECO:0000313" key="1">
    <source>
        <dbReference type="EMBL" id="MFC4131146.1"/>
    </source>
</evidence>
<keyword evidence="2" id="KW-1185">Reference proteome</keyword>
<accession>A0ABV8LJK3</accession>
<sequence length="105" mass="10753">MQPGEVTATPAAIVQHAGAVDGIAAGVTTAKRAGETARVDNAAYGRLCTLLPPMINFLQDMVLDAITAADTSLTDTAARLRAAAHAYVTTDGTSERDVRRIGASG</sequence>
<dbReference type="EMBL" id="JBHSAY010000006">
    <property type="protein sequence ID" value="MFC4131146.1"/>
    <property type="molecule type" value="Genomic_DNA"/>
</dbReference>
<reference evidence="2" key="1">
    <citation type="journal article" date="2019" name="Int. J. Syst. Evol. Microbiol.">
        <title>The Global Catalogue of Microorganisms (GCM) 10K type strain sequencing project: providing services to taxonomists for standard genome sequencing and annotation.</title>
        <authorList>
            <consortium name="The Broad Institute Genomics Platform"/>
            <consortium name="The Broad Institute Genome Sequencing Center for Infectious Disease"/>
            <person name="Wu L."/>
            <person name="Ma J."/>
        </authorList>
    </citation>
    <scope>NUCLEOTIDE SEQUENCE [LARGE SCALE GENOMIC DNA]</scope>
    <source>
        <strain evidence="2">CGMCC 4.7289</strain>
    </source>
</reference>
<proteinExistence type="predicted"/>
<organism evidence="1 2">
    <name type="scientific">Hamadaea flava</name>
    <dbReference type="NCBI Taxonomy" id="1742688"/>
    <lineage>
        <taxon>Bacteria</taxon>
        <taxon>Bacillati</taxon>
        <taxon>Actinomycetota</taxon>
        <taxon>Actinomycetes</taxon>
        <taxon>Micromonosporales</taxon>
        <taxon>Micromonosporaceae</taxon>
        <taxon>Hamadaea</taxon>
    </lineage>
</organism>